<accession>A0A378TFG7</accession>
<dbReference type="Proteomes" id="UP000254978">
    <property type="component" value="Unassembled WGS sequence"/>
</dbReference>
<dbReference type="AlphaFoldDB" id="A0A378TFG7"/>
<name>A0A378TFG7_9MYCO</name>
<evidence type="ECO:0000313" key="2">
    <source>
        <dbReference type="EMBL" id="STZ58276.1"/>
    </source>
</evidence>
<evidence type="ECO:0000256" key="1">
    <source>
        <dbReference type="SAM" id="MobiDB-lite"/>
    </source>
</evidence>
<evidence type="ECO:0000313" key="3">
    <source>
        <dbReference type="Proteomes" id="UP000254978"/>
    </source>
</evidence>
<keyword evidence="3" id="KW-1185">Reference proteome</keyword>
<dbReference type="EMBL" id="UGQT01000001">
    <property type="protein sequence ID" value="STZ58276.1"/>
    <property type="molecule type" value="Genomic_DNA"/>
</dbReference>
<dbReference type="RefSeq" id="WP_170314348.1">
    <property type="nucleotide sequence ID" value="NZ_AP022600.1"/>
</dbReference>
<organism evidence="2 3">
    <name type="scientific">Mycolicibacterium tokaiense</name>
    <dbReference type="NCBI Taxonomy" id="39695"/>
    <lineage>
        <taxon>Bacteria</taxon>
        <taxon>Bacillati</taxon>
        <taxon>Actinomycetota</taxon>
        <taxon>Actinomycetes</taxon>
        <taxon>Mycobacteriales</taxon>
        <taxon>Mycobacteriaceae</taxon>
        <taxon>Mycolicibacterium</taxon>
    </lineage>
</organism>
<protein>
    <submittedName>
        <fullName evidence="2">Uncharacterized protein</fullName>
    </submittedName>
</protein>
<gene>
    <name evidence="2" type="ORF">NCTC10821_01787</name>
</gene>
<sequence length="54" mass="6260">MSFLVLVVLLAAAVYIGWRVFKARADRPKPRTIGPDDDPEFLWRLNHPDNKPRT</sequence>
<feature type="region of interest" description="Disordered" evidence="1">
    <location>
        <begin position="27"/>
        <end position="54"/>
    </location>
</feature>
<proteinExistence type="predicted"/>
<reference evidence="2 3" key="1">
    <citation type="submission" date="2018-06" db="EMBL/GenBank/DDBJ databases">
        <authorList>
            <consortium name="Pathogen Informatics"/>
            <person name="Doyle S."/>
        </authorList>
    </citation>
    <scope>NUCLEOTIDE SEQUENCE [LARGE SCALE GENOMIC DNA]</scope>
    <source>
        <strain evidence="2 3">NCTC10821</strain>
    </source>
</reference>